<feature type="transmembrane region" description="Helical" evidence="6">
    <location>
        <begin position="49"/>
        <end position="67"/>
    </location>
</feature>
<feature type="transmembrane region" description="Helical" evidence="6">
    <location>
        <begin position="137"/>
        <end position="161"/>
    </location>
</feature>
<dbReference type="EMBL" id="FQWM01000001">
    <property type="protein sequence ID" value="SHG25196.1"/>
    <property type="molecule type" value="Genomic_DNA"/>
</dbReference>
<evidence type="ECO:0000256" key="5">
    <source>
        <dbReference type="ARBA" id="ARBA00023136"/>
    </source>
</evidence>
<keyword evidence="4 6" id="KW-1133">Transmembrane helix</keyword>
<evidence type="ECO:0000313" key="8">
    <source>
        <dbReference type="EMBL" id="SHG25196.1"/>
    </source>
</evidence>
<sequence>MPVTRRLAQPEFIALIAMLFSTIALSIDAMLPALTQMGQDLSPENPERATLVVGIFVMGMGIGTFFAGPLSDAYGRKPVILVGFAIYTLGALWAGSASDLDGVLMGRFLQGLAIAGPRVACVALVRDLYQGEKMASIMSFAMTVFALVPALAPSLGQVILLGFGWRAIFFAFAIFALLASLWVGLRQPETHLPEARNKLSVAAVGRAVKECFGNRVFFYSVATQVAVYSALFSLVSTVQPVYAQTFDKAESFPLFFAASALISMPASVINAKLVMRFGMRVMIKSALFGIVITSSLGLIAWLSGVMNVWVFFAWATCIFVSVGFVFGNLNALAMEPLGHIAGSAASISGAVGAVCAALLAIPISLSFDGTPLSLLIGVLIFETTALLLMLRLGPRVQPVELTV</sequence>
<dbReference type="STRING" id="870908.SAMN04488044_0258"/>
<keyword evidence="5 6" id="KW-0472">Membrane</keyword>
<dbReference type="GO" id="GO:0022857">
    <property type="term" value="F:transmembrane transporter activity"/>
    <property type="evidence" value="ECO:0007669"/>
    <property type="project" value="InterPro"/>
</dbReference>
<dbReference type="PROSITE" id="PS00216">
    <property type="entry name" value="SUGAR_TRANSPORT_1"/>
    <property type="match status" value="1"/>
</dbReference>
<dbReference type="InterPro" id="IPR036259">
    <property type="entry name" value="MFS_trans_sf"/>
</dbReference>
<dbReference type="InterPro" id="IPR020846">
    <property type="entry name" value="MFS_dom"/>
</dbReference>
<keyword evidence="3 6" id="KW-0812">Transmembrane</keyword>
<reference evidence="9" key="1">
    <citation type="submission" date="2016-11" db="EMBL/GenBank/DDBJ databases">
        <authorList>
            <person name="Varghese N."/>
            <person name="Submissions S."/>
        </authorList>
    </citation>
    <scope>NUCLEOTIDE SEQUENCE [LARGE SCALE GENOMIC DNA]</scope>
    <source>
        <strain evidence="9">DSM 28223</strain>
    </source>
</reference>
<dbReference type="GO" id="GO:0140115">
    <property type="term" value="P:export across plasma membrane"/>
    <property type="evidence" value="ECO:0007669"/>
    <property type="project" value="UniProtKB-ARBA"/>
</dbReference>
<dbReference type="PANTHER" id="PTHR23502:SF132">
    <property type="entry name" value="POLYAMINE TRANSPORTER 2-RELATED"/>
    <property type="match status" value="1"/>
</dbReference>
<feature type="transmembrane region" description="Helical" evidence="6">
    <location>
        <begin position="79"/>
        <end position="96"/>
    </location>
</feature>
<evidence type="ECO:0000256" key="3">
    <source>
        <dbReference type="ARBA" id="ARBA00022692"/>
    </source>
</evidence>
<dbReference type="OrthoDB" id="9800416at2"/>
<dbReference type="AlphaFoldDB" id="A0A1M5IA67"/>
<evidence type="ECO:0000313" key="9">
    <source>
        <dbReference type="Proteomes" id="UP000184211"/>
    </source>
</evidence>
<evidence type="ECO:0000256" key="6">
    <source>
        <dbReference type="SAM" id="Phobius"/>
    </source>
</evidence>
<dbReference type="PANTHER" id="PTHR23502">
    <property type="entry name" value="MAJOR FACILITATOR SUPERFAMILY"/>
    <property type="match status" value="1"/>
</dbReference>
<feature type="transmembrane region" description="Helical" evidence="6">
    <location>
        <begin position="281"/>
        <end position="302"/>
    </location>
</feature>
<proteinExistence type="predicted"/>
<keyword evidence="2" id="KW-0813">Transport</keyword>
<name>A0A1M5IA67_9RHOB</name>
<feature type="transmembrane region" description="Helical" evidence="6">
    <location>
        <begin position="371"/>
        <end position="390"/>
    </location>
</feature>
<evidence type="ECO:0000259" key="7">
    <source>
        <dbReference type="PROSITE" id="PS50850"/>
    </source>
</evidence>
<dbReference type="GO" id="GO:0005886">
    <property type="term" value="C:plasma membrane"/>
    <property type="evidence" value="ECO:0007669"/>
    <property type="project" value="TreeGrafter"/>
</dbReference>
<feature type="transmembrane region" description="Helical" evidence="6">
    <location>
        <begin position="167"/>
        <end position="185"/>
    </location>
</feature>
<feature type="transmembrane region" description="Helical" evidence="6">
    <location>
        <begin position="12"/>
        <end position="34"/>
    </location>
</feature>
<keyword evidence="9" id="KW-1185">Reference proteome</keyword>
<dbReference type="SUPFAM" id="SSF103473">
    <property type="entry name" value="MFS general substrate transporter"/>
    <property type="match status" value="1"/>
</dbReference>
<feature type="transmembrane region" description="Helical" evidence="6">
    <location>
        <begin position="308"/>
        <end position="332"/>
    </location>
</feature>
<dbReference type="PROSITE" id="PS50850">
    <property type="entry name" value="MFS"/>
    <property type="match status" value="1"/>
</dbReference>
<comment type="subcellular location">
    <subcellularLocation>
        <location evidence="1">Membrane</location>
        <topology evidence="1">Multi-pass membrane protein</topology>
    </subcellularLocation>
</comment>
<evidence type="ECO:0000256" key="1">
    <source>
        <dbReference type="ARBA" id="ARBA00004141"/>
    </source>
</evidence>
<feature type="domain" description="Major facilitator superfamily (MFS) profile" evidence="7">
    <location>
        <begin position="12"/>
        <end position="397"/>
    </location>
</feature>
<protein>
    <submittedName>
        <fullName evidence="8">MFS transporter, DHA1 family, bicyclomycin/chloramphenicol resistance protein</fullName>
    </submittedName>
</protein>
<feature type="transmembrane region" description="Helical" evidence="6">
    <location>
        <begin position="344"/>
        <end position="365"/>
    </location>
</feature>
<dbReference type="Proteomes" id="UP000184211">
    <property type="component" value="Unassembled WGS sequence"/>
</dbReference>
<gene>
    <name evidence="8" type="ORF">SAMN04488044_0258</name>
</gene>
<evidence type="ECO:0000256" key="2">
    <source>
        <dbReference type="ARBA" id="ARBA00022448"/>
    </source>
</evidence>
<dbReference type="RefSeq" id="WP_072789372.1">
    <property type="nucleotide sequence ID" value="NZ_FQWM01000001.1"/>
</dbReference>
<dbReference type="InterPro" id="IPR011701">
    <property type="entry name" value="MFS"/>
</dbReference>
<feature type="transmembrane region" description="Helical" evidence="6">
    <location>
        <begin position="251"/>
        <end position="269"/>
    </location>
</feature>
<dbReference type="InterPro" id="IPR005829">
    <property type="entry name" value="Sugar_transporter_CS"/>
</dbReference>
<organism evidence="8 9">
    <name type="scientific">Cognatishimia maritima</name>
    <dbReference type="NCBI Taxonomy" id="870908"/>
    <lineage>
        <taxon>Bacteria</taxon>
        <taxon>Pseudomonadati</taxon>
        <taxon>Pseudomonadota</taxon>
        <taxon>Alphaproteobacteria</taxon>
        <taxon>Rhodobacterales</taxon>
        <taxon>Paracoccaceae</taxon>
        <taxon>Cognatishimia</taxon>
    </lineage>
</organism>
<feature type="transmembrane region" description="Helical" evidence="6">
    <location>
        <begin position="108"/>
        <end position="125"/>
    </location>
</feature>
<dbReference type="CDD" id="cd17320">
    <property type="entry name" value="MFS_MdfA_MDR_like"/>
    <property type="match status" value="1"/>
</dbReference>
<dbReference type="GO" id="GO:0042908">
    <property type="term" value="P:xenobiotic transport"/>
    <property type="evidence" value="ECO:0007669"/>
    <property type="project" value="UniProtKB-ARBA"/>
</dbReference>
<evidence type="ECO:0000256" key="4">
    <source>
        <dbReference type="ARBA" id="ARBA00022989"/>
    </source>
</evidence>
<dbReference type="Gene3D" id="1.20.1720.10">
    <property type="entry name" value="Multidrug resistance protein D"/>
    <property type="match status" value="1"/>
</dbReference>
<accession>A0A1M5IA67</accession>
<feature type="transmembrane region" description="Helical" evidence="6">
    <location>
        <begin position="216"/>
        <end position="239"/>
    </location>
</feature>
<dbReference type="Pfam" id="PF07690">
    <property type="entry name" value="MFS_1"/>
    <property type="match status" value="1"/>
</dbReference>